<dbReference type="InterPro" id="IPR003582">
    <property type="entry name" value="ShKT_dom"/>
</dbReference>
<evidence type="ECO:0000256" key="4">
    <source>
        <dbReference type="PROSITE-ProRule" id="PRU01005"/>
    </source>
</evidence>
<comment type="function">
    <text evidence="1">Metalloprotease.</text>
</comment>
<dbReference type="GO" id="GO:0008270">
    <property type="term" value="F:zinc ion binding"/>
    <property type="evidence" value="ECO:0007669"/>
    <property type="project" value="UniProtKB-UniRule"/>
</dbReference>
<dbReference type="EMBL" id="CACRXK020000215">
    <property type="protein sequence ID" value="CAB3979631.1"/>
    <property type="molecule type" value="Genomic_DNA"/>
</dbReference>
<dbReference type="GO" id="GO:0006508">
    <property type="term" value="P:proteolysis"/>
    <property type="evidence" value="ECO:0007669"/>
    <property type="project" value="UniProtKB-KW"/>
</dbReference>
<feature type="binding site" evidence="5">
    <location>
        <position position="158"/>
    </location>
    <ligand>
        <name>Zn(2+)</name>
        <dbReference type="ChEBI" id="CHEBI:29105"/>
        <note>catalytic</note>
    </ligand>
</feature>
<dbReference type="SUPFAM" id="SSF55486">
    <property type="entry name" value="Metalloproteases ('zincins'), catalytic domain"/>
    <property type="match status" value="1"/>
</dbReference>
<evidence type="ECO:0000313" key="8">
    <source>
        <dbReference type="Proteomes" id="UP001152795"/>
    </source>
</evidence>
<feature type="signal peptide" evidence="6">
    <location>
        <begin position="1"/>
        <end position="25"/>
    </location>
</feature>
<feature type="active site" evidence="5">
    <location>
        <position position="159"/>
    </location>
</feature>
<keyword evidence="6" id="KW-0732">Signal</keyword>
<evidence type="ECO:0000313" key="7">
    <source>
        <dbReference type="EMBL" id="CAB3979631.1"/>
    </source>
</evidence>
<keyword evidence="5 6" id="KW-0482">Metalloprotease</keyword>
<accession>A0A7D9HCW5</accession>
<dbReference type="GO" id="GO:0004222">
    <property type="term" value="F:metalloendopeptidase activity"/>
    <property type="evidence" value="ECO:0007669"/>
    <property type="project" value="UniProtKB-UniRule"/>
</dbReference>
<keyword evidence="2 5" id="KW-0645">Protease</keyword>
<feature type="chain" id="PRO_5040558235" description="Metalloendopeptidase" evidence="6">
    <location>
        <begin position="26"/>
        <end position="314"/>
    </location>
</feature>
<keyword evidence="8" id="KW-1185">Reference proteome</keyword>
<keyword evidence="5 6" id="KW-0862">Zinc</keyword>
<dbReference type="PRINTS" id="PR00480">
    <property type="entry name" value="ASTACIN"/>
</dbReference>
<evidence type="ECO:0000256" key="3">
    <source>
        <dbReference type="ARBA" id="ARBA00022801"/>
    </source>
</evidence>
<protein>
    <recommendedName>
        <fullName evidence="6">Metalloendopeptidase</fullName>
        <ecNumber evidence="6">3.4.24.-</ecNumber>
    </recommendedName>
</protein>
<dbReference type="Gene3D" id="3.40.390.10">
    <property type="entry name" value="Collagenase (Catalytic Domain)"/>
    <property type="match status" value="1"/>
</dbReference>
<dbReference type="PANTHER" id="PTHR10127:SF901">
    <property type="entry name" value="METALLOENDOPEPTIDASE"/>
    <property type="match status" value="1"/>
</dbReference>
<dbReference type="Proteomes" id="UP001152795">
    <property type="component" value="Unassembled WGS sequence"/>
</dbReference>
<comment type="caution">
    <text evidence="7">The sequence shown here is derived from an EMBL/GenBank/DDBJ whole genome shotgun (WGS) entry which is preliminary data.</text>
</comment>
<reference evidence="7" key="1">
    <citation type="submission" date="2020-04" db="EMBL/GenBank/DDBJ databases">
        <authorList>
            <person name="Alioto T."/>
            <person name="Alioto T."/>
            <person name="Gomez Garrido J."/>
        </authorList>
    </citation>
    <scope>NUCLEOTIDE SEQUENCE</scope>
    <source>
        <strain evidence="7">A484AB</strain>
    </source>
</reference>
<name>A0A7D9HCW5_PARCT</name>
<comment type="caution">
    <text evidence="4">Lacks conserved residue(s) required for the propagation of feature annotation.</text>
</comment>
<evidence type="ECO:0000256" key="2">
    <source>
        <dbReference type="ARBA" id="ARBA00022670"/>
    </source>
</evidence>
<keyword evidence="5 6" id="KW-0479">Metal-binding</keyword>
<feature type="binding site" evidence="5">
    <location>
        <position position="168"/>
    </location>
    <ligand>
        <name>Zn(2+)</name>
        <dbReference type="ChEBI" id="CHEBI:29105"/>
        <note>catalytic</note>
    </ligand>
</feature>
<dbReference type="PANTHER" id="PTHR10127">
    <property type="entry name" value="DISCOIDIN, CUB, EGF, LAMININ , AND ZINC METALLOPROTEASE DOMAIN CONTAINING"/>
    <property type="match status" value="1"/>
</dbReference>
<feature type="binding site" evidence="5">
    <location>
        <position position="162"/>
    </location>
    <ligand>
        <name>Zn(2+)</name>
        <dbReference type="ChEBI" id="CHEBI:29105"/>
        <note>catalytic</note>
    </ligand>
</feature>
<dbReference type="PROSITE" id="PS51670">
    <property type="entry name" value="SHKT"/>
    <property type="match status" value="1"/>
</dbReference>
<dbReference type="InterPro" id="IPR034035">
    <property type="entry name" value="Astacin-like_dom"/>
</dbReference>
<evidence type="ECO:0000256" key="1">
    <source>
        <dbReference type="ARBA" id="ARBA00002657"/>
    </source>
</evidence>
<gene>
    <name evidence="7" type="ORF">PACLA_8A025922</name>
</gene>
<dbReference type="InterPro" id="IPR024079">
    <property type="entry name" value="MetalloPept_cat_dom_sf"/>
</dbReference>
<dbReference type="AlphaFoldDB" id="A0A7D9HCW5"/>
<keyword evidence="3 5" id="KW-0378">Hydrolase</keyword>
<organism evidence="7 8">
    <name type="scientific">Paramuricea clavata</name>
    <name type="common">Red gorgonian</name>
    <name type="synonym">Violescent sea-whip</name>
    <dbReference type="NCBI Taxonomy" id="317549"/>
    <lineage>
        <taxon>Eukaryota</taxon>
        <taxon>Metazoa</taxon>
        <taxon>Cnidaria</taxon>
        <taxon>Anthozoa</taxon>
        <taxon>Octocorallia</taxon>
        <taxon>Malacalcyonacea</taxon>
        <taxon>Plexauridae</taxon>
        <taxon>Paramuricea</taxon>
    </lineage>
</organism>
<dbReference type="EC" id="3.4.24.-" evidence="6"/>
<dbReference type="InterPro" id="IPR001506">
    <property type="entry name" value="Peptidase_M12A"/>
</dbReference>
<dbReference type="InterPro" id="IPR006026">
    <property type="entry name" value="Peptidase_Metallo"/>
</dbReference>
<comment type="cofactor">
    <cofactor evidence="5 6">
        <name>Zn(2+)</name>
        <dbReference type="ChEBI" id="CHEBI:29105"/>
    </cofactor>
    <text evidence="5 6">Binds 1 zinc ion per subunit.</text>
</comment>
<dbReference type="CDD" id="cd04280">
    <property type="entry name" value="ZnMc_astacin_like"/>
    <property type="match status" value="1"/>
</dbReference>
<dbReference type="SMART" id="SM00235">
    <property type="entry name" value="ZnMc"/>
    <property type="match status" value="1"/>
</dbReference>
<proteinExistence type="predicted"/>
<evidence type="ECO:0000256" key="5">
    <source>
        <dbReference type="PROSITE-ProRule" id="PRU01211"/>
    </source>
</evidence>
<evidence type="ECO:0000256" key="6">
    <source>
        <dbReference type="RuleBase" id="RU361183"/>
    </source>
</evidence>
<dbReference type="Pfam" id="PF01549">
    <property type="entry name" value="ShK"/>
    <property type="match status" value="1"/>
</dbReference>
<sequence>MDLVGDISWKLLFVLCISGLHSGEAGKRLDSKASDEHQNPTIIEGDIVVDKDLLRMIERSRGSRQKRVARKNANLWDDGLIPYNISTDVSVNFRKVVRRAFRNLAAKTCIRFIPKRTTDKYYIHFKQGKGCYSSVGRQDGGQVISLGTTCETRYRALHEIMHALGFLHEHSRPDRDQYIKILHWNIEDGEENNFNSYSHKDVDTLSEPYDFNSILHYDNKAFSKNGQNTIQALNNSDLTFGHAKRLSPGDVRQVRKLYKCDRRRAKLNGSNQNYICRNKIAGCKPYAEQGDACESNYEFMNTFCQQSCGFCGNG</sequence>
<dbReference type="PROSITE" id="PS51864">
    <property type="entry name" value="ASTACIN"/>
    <property type="match status" value="1"/>
</dbReference>
<dbReference type="Pfam" id="PF01400">
    <property type="entry name" value="Astacin"/>
    <property type="match status" value="1"/>
</dbReference>
<dbReference type="OrthoDB" id="291007at2759"/>